<dbReference type="SUPFAM" id="SSF51735">
    <property type="entry name" value="NAD(P)-binding Rossmann-fold domains"/>
    <property type="match status" value="1"/>
</dbReference>
<feature type="domain" description="Alcohol dehydrogenase-like C-terminal" evidence="2">
    <location>
        <begin position="155"/>
        <end position="288"/>
    </location>
</feature>
<dbReference type="GO" id="GO:0032440">
    <property type="term" value="F:2-alkenal reductase [NAD(P)H] activity"/>
    <property type="evidence" value="ECO:0007669"/>
    <property type="project" value="TreeGrafter"/>
</dbReference>
<dbReference type="InterPro" id="IPR013149">
    <property type="entry name" value="ADH-like_C"/>
</dbReference>
<protein>
    <recommendedName>
        <fullName evidence="2">Alcohol dehydrogenase-like C-terminal domain-containing protein</fullName>
    </recommendedName>
</protein>
<dbReference type="InterPro" id="IPR036291">
    <property type="entry name" value="NAD(P)-bd_dom_sf"/>
</dbReference>
<dbReference type="SUPFAM" id="SSF50129">
    <property type="entry name" value="GroES-like"/>
    <property type="match status" value="1"/>
</dbReference>
<accession>A0AAN7I671</accession>
<gene>
    <name evidence="3" type="ORF">RGQ29_002371</name>
</gene>
<keyword evidence="4" id="KW-1185">Reference proteome</keyword>
<comment type="caution">
    <text evidence="3">The sequence shown here is derived from an EMBL/GenBank/DDBJ whole genome shotgun (WGS) entry which is preliminary data.</text>
</comment>
<evidence type="ECO:0000259" key="2">
    <source>
        <dbReference type="Pfam" id="PF00107"/>
    </source>
</evidence>
<dbReference type="Gene3D" id="3.90.180.10">
    <property type="entry name" value="Medium-chain alcohol dehydrogenases, catalytic domain"/>
    <property type="match status" value="1"/>
</dbReference>
<keyword evidence="1" id="KW-0560">Oxidoreductase</keyword>
<sequence length="329" mass="37051">MAGDGEEVRNKQVLARDYIDGNPKETDMYFNTSSISLKVPEGTKEVLVKNLYLSCDPYMRGIKPKIPDRLFYSFAPHSPIVGYGKGDFVWGVTKWEEYSLITMTESLFKIQHTDVPLPYYTGLLDMPGMTAYAGFYELCSPKKGEYVFVSPAFGAVGQLVGKLAKLMGCYVVGSAGSKEKVDILKSKFGFDDAFNYKEEHDLDVALKRCFPEGIDIYFDNVGGKMLDAVLLNMRFHGRIAVAGMISQYNLDQPEGIRNLLSLVYKRIRIEGFTVYDCYHLFPNFLDLVLPYIWEGKIVYVEDIAEGVENGPAALVRIFSGHRLTMSESK</sequence>
<dbReference type="PANTHER" id="PTHR43205">
    <property type="entry name" value="PROSTAGLANDIN REDUCTASE"/>
    <property type="match status" value="1"/>
</dbReference>
<dbReference type="Proteomes" id="UP001324115">
    <property type="component" value="Unassembled WGS sequence"/>
</dbReference>
<proteinExistence type="predicted"/>
<evidence type="ECO:0000256" key="1">
    <source>
        <dbReference type="ARBA" id="ARBA00023002"/>
    </source>
</evidence>
<dbReference type="InterPro" id="IPR011032">
    <property type="entry name" value="GroES-like_sf"/>
</dbReference>
<dbReference type="PANTHER" id="PTHR43205:SF32">
    <property type="entry name" value="2-ALKENAL REDUCTASE (NADP(+)-DEPENDENT)-LIKE"/>
    <property type="match status" value="1"/>
</dbReference>
<reference evidence="3 4" key="1">
    <citation type="journal article" date="2023" name="G3 (Bethesda)">
        <title>A haplotype-resolved chromosome-scale genome for Quercus rubra L. provides insights into the genetics of adaptive traits for red oak species.</title>
        <authorList>
            <person name="Kapoor B."/>
            <person name="Jenkins J."/>
            <person name="Schmutz J."/>
            <person name="Zhebentyayeva T."/>
            <person name="Kuelheim C."/>
            <person name="Coggeshall M."/>
            <person name="Heim C."/>
            <person name="Lasky J.R."/>
            <person name="Leites L."/>
            <person name="Islam-Faridi N."/>
            <person name="Romero-Severson J."/>
            <person name="DeLeo V.L."/>
            <person name="Lucas S.M."/>
            <person name="Lazic D."/>
            <person name="Gailing O."/>
            <person name="Carlson J."/>
            <person name="Staton M."/>
        </authorList>
    </citation>
    <scope>NUCLEOTIDE SEQUENCE [LARGE SCALE GENOMIC DNA]</scope>
    <source>
        <strain evidence="3">Pseudo-F2</strain>
    </source>
</reference>
<dbReference type="EMBL" id="JAXUIC010000010">
    <property type="protein sequence ID" value="KAK4566135.1"/>
    <property type="molecule type" value="Genomic_DNA"/>
</dbReference>
<evidence type="ECO:0000313" key="3">
    <source>
        <dbReference type="EMBL" id="KAK4566135.1"/>
    </source>
</evidence>
<organism evidence="3 4">
    <name type="scientific">Quercus rubra</name>
    <name type="common">Northern red oak</name>
    <name type="synonym">Quercus borealis</name>
    <dbReference type="NCBI Taxonomy" id="3512"/>
    <lineage>
        <taxon>Eukaryota</taxon>
        <taxon>Viridiplantae</taxon>
        <taxon>Streptophyta</taxon>
        <taxon>Embryophyta</taxon>
        <taxon>Tracheophyta</taxon>
        <taxon>Spermatophyta</taxon>
        <taxon>Magnoliopsida</taxon>
        <taxon>eudicotyledons</taxon>
        <taxon>Gunneridae</taxon>
        <taxon>Pentapetalae</taxon>
        <taxon>rosids</taxon>
        <taxon>fabids</taxon>
        <taxon>Fagales</taxon>
        <taxon>Fagaceae</taxon>
        <taxon>Quercus</taxon>
    </lineage>
</organism>
<name>A0AAN7I671_QUERU</name>
<dbReference type="Pfam" id="PF00107">
    <property type="entry name" value="ADH_zinc_N"/>
    <property type="match status" value="1"/>
</dbReference>
<dbReference type="AlphaFoldDB" id="A0AAN7I671"/>
<dbReference type="FunFam" id="3.40.50.720:FF:000121">
    <property type="entry name" value="Prostaglandin reductase 2"/>
    <property type="match status" value="1"/>
</dbReference>
<evidence type="ECO:0000313" key="4">
    <source>
        <dbReference type="Proteomes" id="UP001324115"/>
    </source>
</evidence>
<dbReference type="Gene3D" id="3.40.50.720">
    <property type="entry name" value="NAD(P)-binding Rossmann-like Domain"/>
    <property type="match status" value="1"/>
</dbReference>
<dbReference type="InterPro" id="IPR045010">
    <property type="entry name" value="MDR_fam"/>
</dbReference>